<evidence type="ECO:0000313" key="8">
    <source>
        <dbReference type="Proteomes" id="UP001302602"/>
    </source>
</evidence>
<evidence type="ECO:0000256" key="6">
    <source>
        <dbReference type="SAM" id="Phobius"/>
    </source>
</evidence>
<evidence type="ECO:0000256" key="4">
    <source>
        <dbReference type="ARBA" id="ARBA00023136"/>
    </source>
</evidence>
<dbReference type="RefSeq" id="XP_062650408.1">
    <property type="nucleotide sequence ID" value="XM_062792554.1"/>
</dbReference>
<keyword evidence="8" id="KW-1185">Reference proteome</keyword>
<dbReference type="PANTHER" id="PTHR36460:SF1">
    <property type="entry name" value="UPF0132 DOMAIN PROTEIN (AFU_ORTHOLOGUE AFUA_3G10255)"/>
    <property type="match status" value="1"/>
</dbReference>
<comment type="subcellular location">
    <subcellularLocation>
        <location evidence="1">Membrane</location>
        <topology evidence="1">Multi-pass membrane protein</topology>
    </subcellularLocation>
</comment>
<proteinExistence type="predicted"/>
<reference evidence="7" key="2">
    <citation type="submission" date="2023-05" db="EMBL/GenBank/DDBJ databases">
        <authorList>
            <consortium name="Lawrence Berkeley National Laboratory"/>
            <person name="Steindorff A."/>
            <person name="Hensen N."/>
            <person name="Bonometti L."/>
            <person name="Westerberg I."/>
            <person name="Brannstrom I.O."/>
            <person name="Guillou S."/>
            <person name="Cros-Aarteil S."/>
            <person name="Calhoun S."/>
            <person name="Haridas S."/>
            <person name="Kuo A."/>
            <person name="Mondo S."/>
            <person name="Pangilinan J."/>
            <person name="Riley R."/>
            <person name="Labutti K."/>
            <person name="Andreopoulos B."/>
            <person name="Lipzen A."/>
            <person name="Chen C."/>
            <person name="Yanf M."/>
            <person name="Daum C."/>
            <person name="Ng V."/>
            <person name="Clum A."/>
            <person name="Ohm R."/>
            <person name="Martin F."/>
            <person name="Silar P."/>
            <person name="Natvig D."/>
            <person name="Lalanne C."/>
            <person name="Gautier V."/>
            <person name="Ament-Velasquez S.L."/>
            <person name="Kruys A."/>
            <person name="Hutchinson M.I."/>
            <person name="Powell A.J."/>
            <person name="Barry K."/>
            <person name="Miller A.N."/>
            <person name="Grigoriev I.V."/>
            <person name="Debuchy R."/>
            <person name="Gladieux P."/>
            <person name="Thoren M.H."/>
            <person name="Johannesson H."/>
        </authorList>
    </citation>
    <scope>NUCLEOTIDE SEQUENCE</scope>
    <source>
        <strain evidence="7">CBS 731.68</strain>
    </source>
</reference>
<name>A0AAN6Z698_9PEZI</name>
<dbReference type="PANTHER" id="PTHR36460">
    <property type="entry name" value="UPF0132 DOMAIN PROTEIN (AFU_ORTHOLOGUE AFUA_3G10255)"/>
    <property type="match status" value="1"/>
</dbReference>
<gene>
    <name evidence="7" type="ORF">N657DRAFT_643425</name>
</gene>
<dbReference type="AlphaFoldDB" id="A0AAN6Z698"/>
<evidence type="ECO:0000313" key="7">
    <source>
        <dbReference type="EMBL" id="KAK4126637.1"/>
    </source>
</evidence>
<evidence type="ECO:0000256" key="2">
    <source>
        <dbReference type="ARBA" id="ARBA00022692"/>
    </source>
</evidence>
<protein>
    <submittedName>
        <fullName evidence="7">Uncharacterized protein</fullName>
    </submittedName>
</protein>
<evidence type="ECO:0000256" key="5">
    <source>
        <dbReference type="SAM" id="MobiDB-lite"/>
    </source>
</evidence>
<comment type="caution">
    <text evidence="7">The sequence shown here is derived from an EMBL/GenBank/DDBJ whole genome shotgun (WGS) entry which is preliminary data.</text>
</comment>
<reference evidence="7" key="1">
    <citation type="journal article" date="2023" name="Mol. Phylogenet. Evol.">
        <title>Genome-scale phylogeny and comparative genomics of the fungal order Sordariales.</title>
        <authorList>
            <person name="Hensen N."/>
            <person name="Bonometti L."/>
            <person name="Westerberg I."/>
            <person name="Brannstrom I.O."/>
            <person name="Guillou S."/>
            <person name="Cros-Aarteil S."/>
            <person name="Calhoun S."/>
            <person name="Haridas S."/>
            <person name="Kuo A."/>
            <person name="Mondo S."/>
            <person name="Pangilinan J."/>
            <person name="Riley R."/>
            <person name="LaButti K."/>
            <person name="Andreopoulos B."/>
            <person name="Lipzen A."/>
            <person name="Chen C."/>
            <person name="Yan M."/>
            <person name="Daum C."/>
            <person name="Ng V."/>
            <person name="Clum A."/>
            <person name="Steindorff A."/>
            <person name="Ohm R.A."/>
            <person name="Martin F."/>
            <person name="Silar P."/>
            <person name="Natvig D.O."/>
            <person name="Lalanne C."/>
            <person name="Gautier V."/>
            <person name="Ament-Velasquez S.L."/>
            <person name="Kruys A."/>
            <person name="Hutchinson M.I."/>
            <person name="Powell A.J."/>
            <person name="Barry K."/>
            <person name="Miller A.N."/>
            <person name="Grigoriev I.V."/>
            <person name="Debuchy R."/>
            <person name="Gladieux P."/>
            <person name="Hiltunen Thoren M."/>
            <person name="Johannesson H."/>
        </authorList>
    </citation>
    <scope>NUCLEOTIDE SEQUENCE</scope>
    <source>
        <strain evidence="7">CBS 731.68</strain>
    </source>
</reference>
<keyword evidence="2 6" id="KW-0812">Transmembrane</keyword>
<feature type="region of interest" description="Disordered" evidence="5">
    <location>
        <begin position="1"/>
        <end position="77"/>
    </location>
</feature>
<accession>A0AAN6Z698</accession>
<feature type="transmembrane region" description="Helical" evidence="6">
    <location>
        <begin position="148"/>
        <end position="164"/>
    </location>
</feature>
<keyword evidence="3 6" id="KW-1133">Transmembrane helix</keyword>
<feature type="compositionally biased region" description="Polar residues" evidence="5">
    <location>
        <begin position="41"/>
        <end position="55"/>
    </location>
</feature>
<keyword evidence="4 6" id="KW-0472">Membrane</keyword>
<feature type="compositionally biased region" description="Polar residues" evidence="5">
    <location>
        <begin position="1"/>
        <end position="30"/>
    </location>
</feature>
<dbReference type="GO" id="GO:0016020">
    <property type="term" value="C:membrane"/>
    <property type="evidence" value="ECO:0007669"/>
    <property type="project" value="UniProtKB-SubCell"/>
</dbReference>
<evidence type="ECO:0000256" key="3">
    <source>
        <dbReference type="ARBA" id="ARBA00022989"/>
    </source>
</evidence>
<dbReference type="Proteomes" id="UP001302602">
    <property type="component" value="Unassembled WGS sequence"/>
</dbReference>
<feature type="transmembrane region" description="Helical" evidence="6">
    <location>
        <begin position="176"/>
        <end position="194"/>
    </location>
</feature>
<dbReference type="EMBL" id="MU853225">
    <property type="protein sequence ID" value="KAK4126637.1"/>
    <property type="molecule type" value="Genomic_DNA"/>
</dbReference>
<sequence>MDFAPYQSSPPEHTRSPTHSTSASPRTSLDNNRRGGGGAYSPTTGLHYQHRQSQFSPPPLQHPQPQRAWSGEGVGRYQQSPLTHPAVVAGVGNGITASHGDSRAGAGWTGGGIGGGMGDYFSALGTREGIVSEFDTSLGLRLDYEACLAYLAVPPLGGILLLILERKSDYVRFHAWQSSLLFTALFVVHLLFSWSTFLSWVLFLGELVLIAWLVLNAYRDADTLDRYEVPIVGRIASRILDDE</sequence>
<feature type="transmembrane region" description="Helical" evidence="6">
    <location>
        <begin position="200"/>
        <end position="218"/>
    </location>
</feature>
<dbReference type="GeneID" id="87829323"/>
<organism evidence="7 8">
    <name type="scientific">Parathielavia appendiculata</name>
    <dbReference type="NCBI Taxonomy" id="2587402"/>
    <lineage>
        <taxon>Eukaryota</taxon>
        <taxon>Fungi</taxon>
        <taxon>Dikarya</taxon>
        <taxon>Ascomycota</taxon>
        <taxon>Pezizomycotina</taxon>
        <taxon>Sordariomycetes</taxon>
        <taxon>Sordariomycetidae</taxon>
        <taxon>Sordariales</taxon>
        <taxon>Chaetomiaceae</taxon>
        <taxon>Parathielavia</taxon>
    </lineage>
</organism>
<evidence type="ECO:0000256" key="1">
    <source>
        <dbReference type="ARBA" id="ARBA00004141"/>
    </source>
</evidence>